<comment type="subcellular location">
    <subcellularLocation>
        <location evidence="1">Cytoplasm</location>
        <location evidence="1">Cytosol</location>
    </subcellularLocation>
</comment>
<evidence type="ECO:0000256" key="3">
    <source>
        <dbReference type="ARBA" id="ARBA00022448"/>
    </source>
</evidence>
<dbReference type="InterPro" id="IPR011990">
    <property type="entry name" value="TPR-like_helical_dom_sf"/>
</dbReference>
<keyword evidence="3" id="KW-0813">Transport</keyword>
<evidence type="ECO:0000313" key="6">
    <source>
        <dbReference type="EMBL" id="CAD7462546.1"/>
    </source>
</evidence>
<dbReference type="InterPro" id="IPR007317">
    <property type="entry name" value="GET4"/>
</dbReference>
<accession>A0A7R9IQI8</accession>
<protein>
    <recommendedName>
        <fullName evidence="7">Golgi to ER traffic protein 4 homolog</fullName>
    </recommendedName>
</protein>
<evidence type="ECO:0008006" key="7">
    <source>
        <dbReference type="Google" id="ProtNLM"/>
    </source>
</evidence>
<reference evidence="6" key="1">
    <citation type="submission" date="2020-11" db="EMBL/GenBank/DDBJ databases">
        <authorList>
            <person name="Tran Van P."/>
        </authorList>
    </citation>
    <scope>NUCLEOTIDE SEQUENCE</scope>
</reference>
<evidence type="ECO:0000256" key="5">
    <source>
        <dbReference type="SAM" id="MobiDB-lite"/>
    </source>
</evidence>
<dbReference type="EMBL" id="OE006245">
    <property type="protein sequence ID" value="CAD7462546.1"/>
    <property type="molecule type" value="Genomic_DNA"/>
</dbReference>
<feature type="region of interest" description="Disordered" evidence="5">
    <location>
        <begin position="282"/>
        <end position="319"/>
    </location>
</feature>
<dbReference type="GO" id="GO:0071818">
    <property type="term" value="C:BAT3 complex"/>
    <property type="evidence" value="ECO:0007669"/>
    <property type="project" value="TreeGrafter"/>
</dbReference>
<keyword evidence="4" id="KW-0963">Cytoplasm</keyword>
<dbReference type="PANTHER" id="PTHR12875:SF0">
    <property type="entry name" value="GOLGI TO ER TRAFFIC PROTEIN 4 HOMOLOG"/>
    <property type="match status" value="1"/>
</dbReference>
<dbReference type="Gene3D" id="1.25.40.10">
    <property type="entry name" value="Tetratricopeptide repeat domain"/>
    <property type="match status" value="1"/>
</dbReference>
<name>A0A7R9IQI8_9NEOP</name>
<evidence type="ECO:0000256" key="4">
    <source>
        <dbReference type="ARBA" id="ARBA00022490"/>
    </source>
</evidence>
<dbReference type="Pfam" id="PF04190">
    <property type="entry name" value="GET4"/>
    <property type="match status" value="1"/>
</dbReference>
<evidence type="ECO:0000256" key="2">
    <source>
        <dbReference type="ARBA" id="ARBA00005351"/>
    </source>
</evidence>
<gene>
    <name evidence="6" type="ORF">TTEB3V08_LOCUS10437</name>
</gene>
<organism evidence="6">
    <name type="scientific">Timema tahoe</name>
    <dbReference type="NCBI Taxonomy" id="61484"/>
    <lineage>
        <taxon>Eukaryota</taxon>
        <taxon>Metazoa</taxon>
        <taxon>Ecdysozoa</taxon>
        <taxon>Arthropoda</taxon>
        <taxon>Hexapoda</taxon>
        <taxon>Insecta</taxon>
        <taxon>Pterygota</taxon>
        <taxon>Neoptera</taxon>
        <taxon>Polyneoptera</taxon>
        <taxon>Phasmatodea</taxon>
        <taxon>Timematodea</taxon>
        <taxon>Timematoidea</taxon>
        <taxon>Timematidae</taxon>
        <taxon>Timema</taxon>
    </lineage>
</organism>
<dbReference type="PANTHER" id="PTHR12875">
    <property type="entry name" value="GOLGI TO ER TRAFFIC PROTEIN 4 HOMOLOG"/>
    <property type="match status" value="1"/>
</dbReference>
<dbReference type="FunFam" id="1.25.40.10:FF:000060">
    <property type="entry name" value="Golgi to ER traffic protein 4 homolog"/>
    <property type="match status" value="1"/>
</dbReference>
<evidence type="ECO:0000256" key="1">
    <source>
        <dbReference type="ARBA" id="ARBA00004514"/>
    </source>
</evidence>
<dbReference type="AlphaFoldDB" id="A0A7R9IQI8"/>
<comment type="similarity">
    <text evidence="2">Belongs to the GET4 family.</text>
</comment>
<proteinExistence type="inferred from homology"/>
<dbReference type="GO" id="GO:0045048">
    <property type="term" value="P:protein insertion into ER membrane"/>
    <property type="evidence" value="ECO:0007669"/>
    <property type="project" value="InterPro"/>
</dbReference>
<sequence>MATGRVHGVQRVLAKLDSSLKAGNYYEAHQMYRTLYFRYLAQKKYTDLLDLLFDGAIVLLQHNQQASGADLAILLVAVLSKSGAVLSDEYVLEKLPKLFSLIKPDVPEREVFLMNALQWSCSGSQEHRTGHPELHKNIAQIFWKDGFGCASLLVEIHKMRGYAAEVDLFIAQAVLQYLCLQNMSTAQAAFHCYTSQHPNIKRGPPYILPLLNFIWFLLKAVESGKLNTFKVLCEQYQPSIKRDPSYPDYLNKIGHIFFGIPLPRAQPQGLFGNILQSFFSGLDEESDTESEQGPQPSTSSRQHQRHAQQSSHMETEELD</sequence>